<dbReference type="SUPFAM" id="SSF55785">
    <property type="entry name" value="PYP-like sensor domain (PAS domain)"/>
    <property type="match status" value="2"/>
</dbReference>
<dbReference type="RefSeq" id="WP_164038507.1">
    <property type="nucleotide sequence ID" value="NZ_JAAGNZ010000001.1"/>
</dbReference>
<sequence length="826" mass="91632">MTPSPVLDFQQAKANHLLFQSRLRSILYADGDASDSRVLSQYACSVGKWLYGYALIYYEAIPEVYVLEEVHSQLHRIARDLISHHQAGSVAEARQGLSTVEELADQLVELLQTVEAKVKQAEPTAHSALRSSEPTDSAQALRNLLAQNELLDSRIKQHTGQGDQLSEQTADKQQGLYNFFMQAPAAFCILRGPEHVFELANPIYQTLIGGRNPLKQPIRQALPELAGQGFYELLDNVYATQQPFVGRSVPITFLDADSKPRLVYLDFIYQPSVDRQGKTDGILVFAYDVTEQVVTSQAIEASEAKLRSVIATAPAAMGLFLGRDLVIDLPNQAFIDIVGKGPDIVGKPLREVMPELASQPFLQILDDVYTSGKMFQSYDTQVDIVQHGVMTHNFYNITYTPLLDEAGQVYGILDIAIDVTSEVKARQQVMEAEASLRGAIELAELGTWTIDLPPVSLDYSPRLRDWLGIGQQEVITVDRAYRSILEADRERVKAAMLSAIAPHSHGTYDIEYSTDAQDAGQQRILHAQGQAYFTDDGIAYKVSGTVQDVTLQRNTQLALEQQVQQRTEELEAANARLEDVNRNLTRSNQNLEQFAYVASHDLQEPLRKIQSFGDLLKTRYVGTTNDELIYLDRMQSAASRMSLLIKDLLAFSRISTRHAIQDTVALGSTVERAMENLSVAIEESQASINIGVLPTVQGDGSQLEQLFQNLLANAIKFSRRDKTGRTPQIQVVGYLLLASELPPSVIPTRQAEFYHQLEVIDNGIGFDDKYTDRIFQVFQRLHGKNEFAGTGIGLAICQKVVDNHGGAITASSKPGQGATFTIYLPQ</sequence>
<evidence type="ECO:0000256" key="5">
    <source>
        <dbReference type="ARBA" id="ARBA00022777"/>
    </source>
</evidence>
<dbReference type="Pfam" id="PF00512">
    <property type="entry name" value="HisKA"/>
    <property type="match status" value="1"/>
</dbReference>
<dbReference type="PANTHER" id="PTHR43304">
    <property type="entry name" value="PHYTOCHROME-LIKE PROTEIN CPH1"/>
    <property type="match status" value="1"/>
</dbReference>
<gene>
    <name evidence="9" type="ORF">GK091_13040</name>
</gene>
<feature type="domain" description="PAC" evidence="8">
    <location>
        <begin position="508"/>
        <end position="561"/>
    </location>
</feature>
<dbReference type="PRINTS" id="PR00344">
    <property type="entry name" value="BCTRLSENSOR"/>
</dbReference>
<dbReference type="InterPro" id="IPR035965">
    <property type="entry name" value="PAS-like_dom_sf"/>
</dbReference>
<dbReference type="GO" id="GO:0000155">
    <property type="term" value="F:phosphorelay sensor kinase activity"/>
    <property type="evidence" value="ECO:0007669"/>
    <property type="project" value="InterPro"/>
</dbReference>
<dbReference type="AlphaFoldDB" id="A0A6M0IHR5"/>
<dbReference type="InterPro" id="IPR052162">
    <property type="entry name" value="Sensor_kinase/Photoreceptor"/>
</dbReference>
<dbReference type="Gene3D" id="1.10.287.130">
    <property type="match status" value="1"/>
</dbReference>
<dbReference type="InterPro" id="IPR036890">
    <property type="entry name" value="HATPase_C_sf"/>
</dbReference>
<evidence type="ECO:0000259" key="7">
    <source>
        <dbReference type="PROSITE" id="PS50109"/>
    </source>
</evidence>
<dbReference type="CDD" id="cd00082">
    <property type="entry name" value="HisKA"/>
    <property type="match status" value="1"/>
</dbReference>
<dbReference type="Gene3D" id="3.30.565.10">
    <property type="entry name" value="Histidine kinase-like ATPase, C-terminal domain"/>
    <property type="match status" value="1"/>
</dbReference>
<dbReference type="NCBIfam" id="TIGR00229">
    <property type="entry name" value="sensory_box"/>
    <property type="match status" value="1"/>
</dbReference>
<organism evidence="9 10">
    <name type="scientific">Spirosoma agri</name>
    <dbReference type="NCBI Taxonomy" id="1987381"/>
    <lineage>
        <taxon>Bacteria</taxon>
        <taxon>Pseudomonadati</taxon>
        <taxon>Bacteroidota</taxon>
        <taxon>Cytophagia</taxon>
        <taxon>Cytophagales</taxon>
        <taxon>Cytophagaceae</taxon>
        <taxon>Spirosoma</taxon>
    </lineage>
</organism>
<dbReference type="InterPro" id="IPR000700">
    <property type="entry name" value="PAS-assoc_C"/>
</dbReference>
<keyword evidence="4" id="KW-0808">Transferase</keyword>
<feature type="domain" description="PAC" evidence="8">
    <location>
        <begin position="376"/>
        <end position="431"/>
    </location>
</feature>
<dbReference type="Gene3D" id="1.20.120.30">
    <property type="entry name" value="Aspartate receptor, ligand-binding domain"/>
    <property type="match status" value="1"/>
</dbReference>
<comment type="catalytic activity">
    <reaction evidence="1">
        <text>ATP + protein L-histidine = ADP + protein N-phospho-L-histidine.</text>
        <dbReference type="EC" id="2.7.13.3"/>
    </reaction>
</comment>
<dbReference type="SUPFAM" id="SSF55874">
    <property type="entry name" value="ATPase domain of HSP90 chaperone/DNA topoisomerase II/histidine kinase"/>
    <property type="match status" value="1"/>
</dbReference>
<dbReference type="Gene3D" id="3.30.450.20">
    <property type="entry name" value="PAS domain"/>
    <property type="match status" value="3"/>
</dbReference>
<evidence type="ECO:0000256" key="1">
    <source>
        <dbReference type="ARBA" id="ARBA00000085"/>
    </source>
</evidence>
<feature type="coiled-coil region" evidence="6">
    <location>
        <begin position="556"/>
        <end position="594"/>
    </location>
</feature>
<dbReference type="EMBL" id="JAAGNZ010000001">
    <property type="protein sequence ID" value="NEU67809.1"/>
    <property type="molecule type" value="Genomic_DNA"/>
</dbReference>
<dbReference type="Pfam" id="PF02518">
    <property type="entry name" value="HATPase_c"/>
    <property type="match status" value="1"/>
</dbReference>
<keyword evidence="5" id="KW-0418">Kinase</keyword>
<accession>A0A6M0IHR5</accession>
<dbReference type="SMART" id="SM00388">
    <property type="entry name" value="HisKA"/>
    <property type="match status" value="1"/>
</dbReference>
<dbReference type="InterPro" id="IPR004358">
    <property type="entry name" value="Sig_transdc_His_kin-like_C"/>
</dbReference>
<dbReference type="Proteomes" id="UP000477386">
    <property type="component" value="Unassembled WGS sequence"/>
</dbReference>
<dbReference type="PROSITE" id="PS50113">
    <property type="entry name" value="PAC"/>
    <property type="match status" value="3"/>
</dbReference>
<evidence type="ECO:0000256" key="4">
    <source>
        <dbReference type="ARBA" id="ARBA00022679"/>
    </source>
</evidence>
<proteinExistence type="predicted"/>
<dbReference type="SMART" id="SM00387">
    <property type="entry name" value="HATPase_c"/>
    <property type="match status" value="1"/>
</dbReference>
<feature type="domain" description="PAC" evidence="8">
    <location>
        <begin position="247"/>
        <end position="301"/>
    </location>
</feature>
<evidence type="ECO:0000259" key="8">
    <source>
        <dbReference type="PROSITE" id="PS50113"/>
    </source>
</evidence>
<name>A0A6M0IHR5_9BACT</name>
<dbReference type="PROSITE" id="PS50109">
    <property type="entry name" value="HIS_KIN"/>
    <property type="match status" value="1"/>
</dbReference>
<dbReference type="Pfam" id="PF08448">
    <property type="entry name" value="PAS_4"/>
    <property type="match status" value="2"/>
</dbReference>
<keyword evidence="6" id="KW-0175">Coiled coil</keyword>
<dbReference type="PANTHER" id="PTHR43304:SF1">
    <property type="entry name" value="PAC DOMAIN-CONTAINING PROTEIN"/>
    <property type="match status" value="1"/>
</dbReference>
<evidence type="ECO:0000256" key="6">
    <source>
        <dbReference type="SAM" id="Coils"/>
    </source>
</evidence>
<keyword evidence="3" id="KW-0597">Phosphoprotein</keyword>
<dbReference type="InterPro" id="IPR013656">
    <property type="entry name" value="PAS_4"/>
</dbReference>
<dbReference type="InterPro" id="IPR003594">
    <property type="entry name" value="HATPase_dom"/>
</dbReference>
<feature type="domain" description="Histidine kinase" evidence="7">
    <location>
        <begin position="597"/>
        <end position="826"/>
    </location>
</feature>
<evidence type="ECO:0000313" key="10">
    <source>
        <dbReference type="Proteomes" id="UP000477386"/>
    </source>
</evidence>
<evidence type="ECO:0000313" key="9">
    <source>
        <dbReference type="EMBL" id="NEU67809.1"/>
    </source>
</evidence>
<dbReference type="InterPro" id="IPR005467">
    <property type="entry name" value="His_kinase_dom"/>
</dbReference>
<keyword evidence="10" id="KW-1185">Reference proteome</keyword>
<protein>
    <recommendedName>
        <fullName evidence="2">histidine kinase</fullName>
        <ecNumber evidence="2">2.7.13.3</ecNumber>
    </recommendedName>
</protein>
<evidence type="ECO:0000256" key="3">
    <source>
        <dbReference type="ARBA" id="ARBA00022553"/>
    </source>
</evidence>
<reference evidence="9 10" key="1">
    <citation type="submission" date="2020-02" db="EMBL/GenBank/DDBJ databases">
        <title>Draft genome sequence of two Spirosoma agri KCTC 52727 and Spirosoma terrae KCTC 52035.</title>
        <authorList>
            <person name="Rojas J."/>
            <person name="Ambika Manirajan B."/>
            <person name="Ratering S."/>
            <person name="Suarez C."/>
            <person name="Schnell S."/>
        </authorList>
    </citation>
    <scope>NUCLEOTIDE SEQUENCE [LARGE SCALE GENOMIC DNA]</scope>
    <source>
        <strain evidence="9 10">KCTC 52727</strain>
    </source>
</reference>
<dbReference type="InterPro" id="IPR003661">
    <property type="entry name" value="HisK_dim/P_dom"/>
</dbReference>
<dbReference type="EC" id="2.7.13.3" evidence="2"/>
<dbReference type="InterPro" id="IPR000014">
    <property type="entry name" value="PAS"/>
</dbReference>
<dbReference type="InterPro" id="IPR036097">
    <property type="entry name" value="HisK_dim/P_sf"/>
</dbReference>
<evidence type="ECO:0000256" key="2">
    <source>
        <dbReference type="ARBA" id="ARBA00012438"/>
    </source>
</evidence>
<feature type="coiled-coil region" evidence="6">
    <location>
        <begin position="97"/>
        <end position="161"/>
    </location>
</feature>
<comment type="caution">
    <text evidence="9">The sequence shown here is derived from an EMBL/GenBank/DDBJ whole genome shotgun (WGS) entry which is preliminary data.</text>
</comment>
<dbReference type="SUPFAM" id="SSF47384">
    <property type="entry name" value="Homodimeric domain of signal transducing histidine kinase"/>
    <property type="match status" value="1"/>
</dbReference>